<evidence type="ECO:0000313" key="2">
    <source>
        <dbReference type="EMBL" id="RST76357.1"/>
    </source>
</evidence>
<keyword evidence="1" id="KW-0812">Transmembrane</keyword>
<gene>
    <name evidence="2" type="primary">fxsA</name>
    <name evidence="2" type="ORF">D4T97_006200</name>
</gene>
<dbReference type="AlphaFoldDB" id="A0A429Y4R1"/>
<dbReference type="Pfam" id="PF04186">
    <property type="entry name" value="FxsA"/>
    <property type="match status" value="1"/>
</dbReference>
<dbReference type="InterPro" id="IPR007313">
    <property type="entry name" value="FxsA"/>
</dbReference>
<sequence length="128" mass="14117">MRFLFLLFIVVPALEIGLFILAGKTVGGFATIALIIITGILGAYLAKRQGMEVIRKMQEQVRSGYPPGEALLEGVCVLVGGLLLVTPGFITDITGLFLVLPPTRKLLQPALLKLFKSWISRKQIYIYR</sequence>
<dbReference type="GO" id="GO:0016020">
    <property type="term" value="C:membrane"/>
    <property type="evidence" value="ECO:0007669"/>
    <property type="project" value="InterPro"/>
</dbReference>
<name>A0A429Y4R1_9BACI</name>
<proteinExistence type="predicted"/>
<reference evidence="2" key="1">
    <citation type="submission" date="2018-12" db="EMBL/GenBank/DDBJ databases">
        <authorList>
            <person name="Sun L."/>
            <person name="Chen Z."/>
        </authorList>
    </citation>
    <scope>NUCLEOTIDE SEQUENCE [LARGE SCALE GENOMIC DNA]</scope>
    <source>
        <strain evidence="2">3-2-2</strain>
    </source>
</reference>
<accession>A0A429Y4R1</accession>
<organism evidence="2 3">
    <name type="scientific">Siminovitchia acidinfaciens</name>
    <dbReference type="NCBI Taxonomy" id="2321395"/>
    <lineage>
        <taxon>Bacteria</taxon>
        <taxon>Bacillati</taxon>
        <taxon>Bacillota</taxon>
        <taxon>Bacilli</taxon>
        <taxon>Bacillales</taxon>
        <taxon>Bacillaceae</taxon>
        <taxon>Siminovitchia</taxon>
    </lineage>
</organism>
<dbReference type="RefSeq" id="WP_126048773.1">
    <property type="nucleotide sequence ID" value="NZ_QYTV02000002.1"/>
</dbReference>
<dbReference type="OrthoDB" id="9792788at2"/>
<evidence type="ECO:0000256" key="1">
    <source>
        <dbReference type="SAM" id="Phobius"/>
    </source>
</evidence>
<keyword evidence="3" id="KW-1185">Reference proteome</keyword>
<evidence type="ECO:0000313" key="3">
    <source>
        <dbReference type="Proteomes" id="UP000287156"/>
    </source>
</evidence>
<dbReference type="PANTHER" id="PTHR35335">
    <property type="entry name" value="UPF0716 PROTEIN FXSA"/>
    <property type="match status" value="1"/>
</dbReference>
<protein>
    <submittedName>
        <fullName evidence="2">Membrane protein FxsA</fullName>
    </submittedName>
</protein>
<dbReference type="PANTHER" id="PTHR35335:SF1">
    <property type="entry name" value="UPF0716 PROTEIN FXSA"/>
    <property type="match status" value="1"/>
</dbReference>
<dbReference type="NCBIfam" id="NF008528">
    <property type="entry name" value="PRK11463.1-2"/>
    <property type="match status" value="1"/>
</dbReference>
<keyword evidence="1" id="KW-1133">Transmembrane helix</keyword>
<comment type="caution">
    <text evidence="2">The sequence shown here is derived from an EMBL/GenBank/DDBJ whole genome shotgun (WGS) entry which is preliminary data.</text>
</comment>
<dbReference type="EMBL" id="QYTV02000002">
    <property type="protein sequence ID" value="RST76357.1"/>
    <property type="molecule type" value="Genomic_DNA"/>
</dbReference>
<dbReference type="Proteomes" id="UP000287156">
    <property type="component" value="Unassembled WGS sequence"/>
</dbReference>
<feature type="transmembrane region" description="Helical" evidence="1">
    <location>
        <begin position="25"/>
        <end position="46"/>
    </location>
</feature>
<keyword evidence="1" id="KW-0472">Membrane</keyword>